<organism evidence="3 4">
    <name type="scientific">Galerina marginata (strain CBS 339.88)</name>
    <dbReference type="NCBI Taxonomy" id="685588"/>
    <lineage>
        <taxon>Eukaryota</taxon>
        <taxon>Fungi</taxon>
        <taxon>Dikarya</taxon>
        <taxon>Basidiomycota</taxon>
        <taxon>Agaricomycotina</taxon>
        <taxon>Agaricomycetes</taxon>
        <taxon>Agaricomycetidae</taxon>
        <taxon>Agaricales</taxon>
        <taxon>Agaricineae</taxon>
        <taxon>Strophariaceae</taxon>
        <taxon>Galerina</taxon>
    </lineage>
</organism>
<dbReference type="Proteomes" id="UP000027222">
    <property type="component" value="Unassembled WGS sequence"/>
</dbReference>
<evidence type="ECO:0000313" key="4">
    <source>
        <dbReference type="Proteomes" id="UP000027222"/>
    </source>
</evidence>
<dbReference type="HOGENOM" id="CLU_470132_0_0_1"/>
<keyword evidence="2" id="KW-1133">Transmembrane helix</keyword>
<feature type="region of interest" description="Disordered" evidence="1">
    <location>
        <begin position="129"/>
        <end position="217"/>
    </location>
</feature>
<feature type="transmembrane region" description="Helical" evidence="2">
    <location>
        <begin position="345"/>
        <end position="367"/>
    </location>
</feature>
<accession>A0A067SNY4</accession>
<dbReference type="EMBL" id="KL142408">
    <property type="protein sequence ID" value="KDR68443.1"/>
    <property type="molecule type" value="Genomic_DNA"/>
</dbReference>
<proteinExistence type="predicted"/>
<keyword evidence="2" id="KW-0812">Transmembrane</keyword>
<name>A0A067SNY4_GALM3</name>
<evidence type="ECO:0000313" key="3">
    <source>
        <dbReference type="EMBL" id="KDR68443.1"/>
    </source>
</evidence>
<feature type="compositionally biased region" description="Basic and acidic residues" evidence="1">
    <location>
        <begin position="178"/>
        <end position="197"/>
    </location>
</feature>
<feature type="compositionally biased region" description="Polar residues" evidence="1">
    <location>
        <begin position="129"/>
        <end position="152"/>
    </location>
</feature>
<keyword evidence="2" id="KW-0472">Membrane</keyword>
<feature type="transmembrane region" description="Helical" evidence="2">
    <location>
        <begin position="20"/>
        <end position="40"/>
    </location>
</feature>
<keyword evidence="4" id="KW-1185">Reference proteome</keyword>
<protein>
    <submittedName>
        <fullName evidence="3">Uncharacterized protein</fullName>
    </submittedName>
</protein>
<feature type="transmembrane region" description="Helical" evidence="2">
    <location>
        <begin position="227"/>
        <end position="245"/>
    </location>
</feature>
<evidence type="ECO:0000256" key="2">
    <source>
        <dbReference type="SAM" id="Phobius"/>
    </source>
</evidence>
<reference evidence="4" key="1">
    <citation type="journal article" date="2014" name="Proc. Natl. Acad. Sci. U.S.A.">
        <title>Extensive sampling of basidiomycete genomes demonstrates inadequacy of the white-rot/brown-rot paradigm for wood decay fungi.</title>
        <authorList>
            <person name="Riley R."/>
            <person name="Salamov A.A."/>
            <person name="Brown D.W."/>
            <person name="Nagy L.G."/>
            <person name="Floudas D."/>
            <person name="Held B.W."/>
            <person name="Levasseur A."/>
            <person name="Lombard V."/>
            <person name="Morin E."/>
            <person name="Otillar R."/>
            <person name="Lindquist E.A."/>
            <person name="Sun H."/>
            <person name="LaButti K.M."/>
            <person name="Schmutz J."/>
            <person name="Jabbour D."/>
            <person name="Luo H."/>
            <person name="Baker S.E."/>
            <person name="Pisabarro A.G."/>
            <person name="Walton J.D."/>
            <person name="Blanchette R.A."/>
            <person name="Henrissat B."/>
            <person name="Martin F."/>
            <person name="Cullen D."/>
            <person name="Hibbett D.S."/>
            <person name="Grigoriev I.V."/>
        </authorList>
    </citation>
    <scope>NUCLEOTIDE SEQUENCE [LARGE SCALE GENOMIC DNA]</scope>
    <source>
        <strain evidence="4">CBS 339.88</strain>
    </source>
</reference>
<sequence>MSMISAARLVASSSGMSMDIASIIFHLAATAGVVIIKHIIEVYTSYWFYAPIIDEPSPDDAMPHQKPVFDQPVNATKIASPPAKTCAEDSHIPTSPDHCYPNFRAVAAPVLCNALTVVTDAMVLSDSTQPRLPAGSFQSTPPSDIASTSFNLSPHRPIDTPVDVSGQSGGNPPGRGPNDSRESSNEIKDSVDSRNEPTSEDSSPPPPPPPSFLASAQNGTNKRKVDWISLLLLLSLVFLALKRFVVAFCSDDQPPTTAVKPNDILSRILADLGIMDHVVTPEMTYSNGLPLRGSACVSAPHAGAGMESYTDPLPMRGCNSGTVPSASVKKNALSGWIEFASTTCFMASSIALSLLPLLLFYLAGYYLDDDARLADEKRERTAENSVSDEAFSSSDLYSIISEDGEEFDDSLLSEDLLRDMLLENVRPLLEQSKDAKVSSAHTSDMGSETISQLRMSKAGRSNLSDQRFFGAIASTPRSDIMIATTSEQLTPTGPTLNPKATVFIPRRMGAEVTPRQDATFLVGHTNSFFTPTPSAHRGVPIVSPSPYRPRTKRRYLNNGGSRNRFKAVELMEGGTSAVTV</sequence>
<feature type="region of interest" description="Disordered" evidence="1">
    <location>
        <begin position="532"/>
        <end position="559"/>
    </location>
</feature>
<dbReference type="AlphaFoldDB" id="A0A067SNY4"/>
<evidence type="ECO:0000256" key="1">
    <source>
        <dbReference type="SAM" id="MobiDB-lite"/>
    </source>
</evidence>
<gene>
    <name evidence="3" type="ORF">GALMADRAFT_231409</name>
</gene>